<organism evidence="6 7">
    <name type="scientific">Glacieibacterium arshaanense</name>
    <dbReference type="NCBI Taxonomy" id="2511025"/>
    <lineage>
        <taxon>Bacteria</taxon>
        <taxon>Pseudomonadati</taxon>
        <taxon>Pseudomonadota</taxon>
        <taxon>Alphaproteobacteria</taxon>
        <taxon>Sphingomonadales</taxon>
        <taxon>Sphingosinicellaceae</taxon>
        <taxon>Glacieibacterium</taxon>
    </lineage>
</organism>
<dbReference type="InterPro" id="IPR050109">
    <property type="entry name" value="HTH-type_TetR-like_transc_reg"/>
</dbReference>
<dbReference type="InterPro" id="IPR001647">
    <property type="entry name" value="HTH_TetR"/>
</dbReference>
<dbReference type="PROSITE" id="PS50977">
    <property type="entry name" value="HTH_TETR_2"/>
    <property type="match status" value="1"/>
</dbReference>
<evidence type="ECO:0000256" key="1">
    <source>
        <dbReference type="ARBA" id="ARBA00023015"/>
    </source>
</evidence>
<gene>
    <name evidence="6" type="ORF">EUV02_13090</name>
</gene>
<keyword evidence="7" id="KW-1185">Reference proteome</keyword>
<evidence type="ECO:0000313" key="6">
    <source>
        <dbReference type="EMBL" id="TFU01233.1"/>
    </source>
</evidence>
<dbReference type="OrthoDB" id="8478851at2"/>
<dbReference type="Proteomes" id="UP000297737">
    <property type="component" value="Unassembled WGS sequence"/>
</dbReference>
<dbReference type="Pfam" id="PF00440">
    <property type="entry name" value="TetR_N"/>
    <property type="match status" value="1"/>
</dbReference>
<dbReference type="AlphaFoldDB" id="A0A4Y9EKE5"/>
<dbReference type="GO" id="GO:0003700">
    <property type="term" value="F:DNA-binding transcription factor activity"/>
    <property type="evidence" value="ECO:0007669"/>
    <property type="project" value="TreeGrafter"/>
</dbReference>
<sequence>MSNMSNIELTPDAQRRARVREAALDVFARYGFRRTSMADLAAAAGMSRPALYLLHPNKAAVFADLAGAMLEASFAAAVAAWPPGTPVGQGLAAALLAKDLGLFRLLAASPHGAEILSEGTALTMDLHADIEARFRALLIERLSAAGAGDAPALARMVTKAADGLKHAGGREADYVADINRLAALVARSA</sequence>
<protein>
    <submittedName>
        <fullName evidence="6">TetR/AcrR family transcriptional regulator</fullName>
    </submittedName>
</protein>
<dbReference type="PANTHER" id="PTHR30055">
    <property type="entry name" value="HTH-TYPE TRANSCRIPTIONAL REGULATOR RUTR"/>
    <property type="match status" value="1"/>
</dbReference>
<feature type="DNA-binding region" description="H-T-H motif" evidence="4">
    <location>
        <begin position="36"/>
        <end position="55"/>
    </location>
</feature>
<dbReference type="InterPro" id="IPR009057">
    <property type="entry name" value="Homeodomain-like_sf"/>
</dbReference>
<comment type="caution">
    <text evidence="6">The sequence shown here is derived from an EMBL/GenBank/DDBJ whole genome shotgun (WGS) entry which is preliminary data.</text>
</comment>
<keyword evidence="1" id="KW-0805">Transcription regulation</keyword>
<keyword evidence="2 4" id="KW-0238">DNA-binding</keyword>
<keyword evidence="3" id="KW-0804">Transcription</keyword>
<reference evidence="6 7" key="1">
    <citation type="submission" date="2019-02" db="EMBL/GenBank/DDBJ databases">
        <title>Polymorphobacter sp. isolated from the lake at the Tibet of China.</title>
        <authorList>
            <person name="Li A."/>
        </authorList>
    </citation>
    <scope>NUCLEOTIDE SEQUENCE [LARGE SCALE GENOMIC DNA]</scope>
    <source>
        <strain evidence="6 7">DJ1R-1</strain>
    </source>
</reference>
<proteinExistence type="predicted"/>
<dbReference type="GO" id="GO:0000976">
    <property type="term" value="F:transcription cis-regulatory region binding"/>
    <property type="evidence" value="ECO:0007669"/>
    <property type="project" value="TreeGrafter"/>
</dbReference>
<dbReference type="EMBL" id="SIHO01000003">
    <property type="protein sequence ID" value="TFU01233.1"/>
    <property type="molecule type" value="Genomic_DNA"/>
</dbReference>
<dbReference type="Gene3D" id="1.10.357.10">
    <property type="entry name" value="Tetracycline Repressor, domain 2"/>
    <property type="match status" value="1"/>
</dbReference>
<evidence type="ECO:0000313" key="7">
    <source>
        <dbReference type="Proteomes" id="UP000297737"/>
    </source>
</evidence>
<dbReference type="SUPFAM" id="SSF46689">
    <property type="entry name" value="Homeodomain-like"/>
    <property type="match status" value="1"/>
</dbReference>
<evidence type="ECO:0000256" key="2">
    <source>
        <dbReference type="ARBA" id="ARBA00023125"/>
    </source>
</evidence>
<feature type="domain" description="HTH tetR-type" evidence="5">
    <location>
        <begin position="13"/>
        <end position="73"/>
    </location>
</feature>
<accession>A0A4Y9EKE5</accession>
<dbReference type="PANTHER" id="PTHR30055:SF234">
    <property type="entry name" value="HTH-TYPE TRANSCRIPTIONAL REGULATOR BETI"/>
    <property type="match status" value="1"/>
</dbReference>
<evidence type="ECO:0000256" key="3">
    <source>
        <dbReference type="ARBA" id="ARBA00023163"/>
    </source>
</evidence>
<name>A0A4Y9EKE5_9SPHN</name>
<evidence type="ECO:0000256" key="4">
    <source>
        <dbReference type="PROSITE-ProRule" id="PRU00335"/>
    </source>
</evidence>
<evidence type="ECO:0000259" key="5">
    <source>
        <dbReference type="PROSITE" id="PS50977"/>
    </source>
</evidence>